<evidence type="ECO:0000313" key="1">
    <source>
        <dbReference type="EMBL" id="MCQ8180208.1"/>
    </source>
</evidence>
<name>A0ABT1UDB6_9GAMM</name>
<keyword evidence="2" id="KW-1185">Reference proteome</keyword>
<accession>A0ABT1UDB6</accession>
<protein>
    <submittedName>
        <fullName evidence="1">Uncharacterized protein</fullName>
    </submittedName>
</protein>
<dbReference type="EMBL" id="JANIBM010000003">
    <property type="protein sequence ID" value="MCQ8180208.1"/>
    <property type="molecule type" value="Genomic_DNA"/>
</dbReference>
<organism evidence="1 2">
    <name type="scientific">Methylomonas aurea</name>
    <dbReference type="NCBI Taxonomy" id="2952224"/>
    <lineage>
        <taxon>Bacteria</taxon>
        <taxon>Pseudomonadati</taxon>
        <taxon>Pseudomonadota</taxon>
        <taxon>Gammaproteobacteria</taxon>
        <taxon>Methylococcales</taxon>
        <taxon>Methylococcaceae</taxon>
        <taxon>Methylomonas</taxon>
    </lineage>
</organism>
<dbReference type="Proteomes" id="UP001524569">
    <property type="component" value="Unassembled WGS sequence"/>
</dbReference>
<comment type="caution">
    <text evidence="1">The sequence shown here is derived from an EMBL/GenBank/DDBJ whole genome shotgun (WGS) entry which is preliminary data.</text>
</comment>
<gene>
    <name evidence="1" type="ORF">NP603_03720</name>
</gene>
<dbReference type="RefSeq" id="WP_256609584.1">
    <property type="nucleotide sequence ID" value="NZ_JANIBM010000003.1"/>
</dbReference>
<evidence type="ECO:0000313" key="2">
    <source>
        <dbReference type="Proteomes" id="UP001524569"/>
    </source>
</evidence>
<sequence>MPNHDALSVSSDEASIKAIASQRRPARYNLRSRRFFLAQNDDNRFRFVGLANVSAVAAGMMAVFQQSQSRTIALRPCREKRCGNFPKLHGFPRFMAPKTAPAGGFRTTRPFGRA</sequence>
<proteinExistence type="predicted"/>
<reference evidence="1 2" key="1">
    <citation type="submission" date="2022-07" db="EMBL/GenBank/DDBJ databases">
        <title>Methylomonas rivi sp. nov., Methylomonas rosea sp. nov., Methylomonas aureus sp. nov. and Methylomonas subterranea sp. nov., four novel methanotrophs isolated from a freshwater creek and the deep terrestrial subsurface.</title>
        <authorList>
            <person name="Abin C."/>
            <person name="Sankaranarayanan K."/>
            <person name="Garner C."/>
            <person name="Sindelar R."/>
            <person name="Kotary K."/>
            <person name="Garner R."/>
            <person name="Barclay S."/>
            <person name="Lawson P."/>
            <person name="Krumholz L."/>
        </authorList>
    </citation>
    <scope>NUCLEOTIDE SEQUENCE [LARGE SCALE GENOMIC DNA]</scope>
    <source>
        <strain evidence="1 2">SURF-1</strain>
    </source>
</reference>